<feature type="transmembrane region" description="Helical" evidence="8">
    <location>
        <begin position="467"/>
        <end position="487"/>
    </location>
</feature>
<keyword evidence="4 8" id="KW-1133">Transmembrane helix</keyword>
<dbReference type="PANTHER" id="PTHR43791">
    <property type="entry name" value="PERMEASE-RELATED"/>
    <property type="match status" value="1"/>
</dbReference>
<dbReference type="RefSeq" id="XP_001385453.2">
    <property type="nucleotide sequence ID" value="XM_001385416.1"/>
</dbReference>
<comment type="subcellular location">
    <subcellularLocation>
        <location evidence="1">Membrane</location>
        <topology evidence="1">Multi-pass membrane protein</topology>
    </subcellularLocation>
</comment>
<keyword evidence="5 8" id="KW-0472">Membrane</keyword>
<dbReference type="eggNOG" id="KOG2533">
    <property type="taxonomic scope" value="Eukaryota"/>
</dbReference>
<dbReference type="STRING" id="322104.A3LX97"/>
<dbReference type="EMBL" id="CP000500">
    <property type="protein sequence ID" value="ABN67424.2"/>
    <property type="molecule type" value="Genomic_DNA"/>
</dbReference>
<dbReference type="GeneID" id="4840009"/>
<dbReference type="InterPro" id="IPR011701">
    <property type="entry name" value="MFS"/>
</dbReference>
<reference evidence="9 10" key="1">
    <citation type="journal article" date="2007" name="Nat. Biotechnol.">
        <title>Genome sequence of the lignocellulose-bioconverting and xylose-fermenting yeast Pichia stipitis.</title>
        <authorList>
            <person name="Jeffries T.W."/>
            <person name="Grigoriev I.V."/>
            <person name="Grimwood J."/>
            <person name="Laplaza J.M."/>
            <person name="Aerts A."/>
            <person name="Salamov A."/>
            <person name="Schmutz J."/>
            <person name="Lindquist E."/>
            <person name="Dehal P."/>
            <person name="Shapiro H."/>
            <person name="Jin Y.S."/>
            <person name="Passoth V."/>
            <person name="Richardson P.M."/>
        </authorList>
    </citation>
    <scope>NUCLEOTIDE SEQUENCE [LARGE SCALE GENOMIC DNA]</scope>
    <source>
        <strain evidence="10">ATCC 58785 / CBS 6054 / NBRC 10063 / NRRL Y-11545</strain>
    </source>
</reference>
<dbReference type="Gene3D" id="1.20.1250.20">
    <property type="entry name" value="MFS general substrate transporter like domains"/>
    <property type="match status" value="2"/>
</dbReference>
<dbReference type="SUPFAM" id="SSF103473">
    <property type="entry name" value="MFS general substrate transporter"/>
    <property type="match status" value="1"/>
</dbReference>
<dbReference type="GO" id="GO:0022857">
    <property type="term" value="F:transmembrane transporter activity"/>
    <property type="evidence" value="ECO:0007669"/>
    <property type="project" value="InterPro"/>
</dbReference>
<accession>A3LX97</accession>
<organism evidence="9 10">
    <name type="scientific">Scheffersomyces stipitis (strain ATCC 58785 / CBS 6054 / NBRC 10063 / NRRL Y-11545)</name>
    <name type="common">Yeast</name>
    <name type="synonym">Pichia stipitis</name>
    <dbReference type="NCBI Taxonomy" id="322104"/>
    <lineage>
        <taxon>Eukaryota</taxon>
        <taxon>Fungi</taxon>
        <taxon>Dikarya</taxon>
        <taxon>Ascomycota</taxon>
        <taxon>Saccharomycotina</taxon>
        <taxon>Pichiomycetes</taxon>
        <taxon>Debaryomycetaceae</taxon>
        <taxon>Scheffersomyces</taxon>
    </lineage>
</organism>
<dbReference type="InParanoid" id="A3LX97"/>
<keyword evidence="10" id="KW-1185">Reference proteome</keyword>
<feature type="region of interest" description="Disordered" evidence="7">
    <location>
        <begin position="1"/>
        <end position="33"/>
    </location>
</feature>
<feature type="transmembrane region" description="Helical" evidence="8">
    <location>
        <begin position="309"/>
        <end position="333"/>
    </location>
</feature>
<gene>
    <name evidence="9" type="primary">DAL9</name>
    <name evidence="9" type="ORF">PICST_48474</name>
</gene>
<proteinExistence type="inferred from homology"/>
<evidence type="ECO:0000256" key="5">
    <source>
        <dbReference type="ARBA" id="ARBA00023136"/>
    </source>
</evidence>
<feature type="transmembrane region" description="Helical" evidence="8">
    <location>
        <begin position="398"/>
        <end position="419"/>
    </location>
</feature>
<feature type="transmembrane region" description="Helical" evidence="8">
    <location>
        <begin position="62"/>
        <end position="79"/>
    </location>
</feature>
<dbReference type="OMA" id="CEATHAK"/>
<keyword evidence="2" id="KW-0813">Transport</keyword>
<evidence type="ECO:0000256" key="7">
    <source>
        <dbReference type="SAM" id="MobiDB-lite"/>
    </source>
</evidence>
<feature type="transmembrane region" description="Helical" evidence="8">
    <location>
        <begin position="431"/>
        <end position="447"/>
    </location>
</feature>
<keyword evidence="3 8" id="KW-0812">Transmembrane</keyword>
<feature type="compositionally biased region" description="Basic and acidic residues" evidence="7">
    <location>
        <begin position="1"/>
        <end position="12"/>
    </location>
</feature>
<dbReference type="OrthoDB" id="6730379at2759"/>
<evidence type="ECO:0000313" key="9">
    <source>
        <dbReference type="EMBL" id="ABN67424.2"/>
    </source>
</evidence>
<evidence type="ECO:0000256" key="6">
    <source>
        <dbReference type="ARBA" id="ARBA00037968"/>
    </source>
</evidence>
<comment type="similarity">
    <text evidence="6">Belongs to the major facilitator superfamily. Allantoate permease family.</text>
</comment>
<sequence>MSSREENIDSKDNVMVSISSPSTGRQAKPDGDVDDAMEYAIRNKTENPKYDKSRDAKLLRKIDFFLMPIICCLYAIQFMDKLTNSLASILGLRTELRMHGNMYSWTGSAFYLGYMVFEFPAVRFLQSFPVSKTLSVFIVLWGVVLCLHSIPNYAGFVALRTILGILESSITPGLVIITSQYYRGANPDAGAKEKSKYKDEIFLRTAWWFASTGFGIIVGSAIAYAIVVHQDSYSIQAWKLIFIVTGVITIFVGLVFLVHVPDKPTKAWFLTEEEKKLVVERIRVNQQGFGNKKFKIYQFKEALLDLRTWLFFLAALSISLPTGGLTNFGSILLAEGFGYSLKKTMLMQMPVGAVNICGCVIFAWLHRFVESRMFWATFGNAVTFAAQCMLAFGKTNQIMFAGYIVQSLGPIAFICLLANISSNVTGHTKKVTVNAILLVGYCVGNLIGPQTFLDSEAPNYKTAKACIVAFGLLNLLLFVLIWLSYLWDNRKKNRAYAEAGEIDMFENYEFADLTDKENPLFRYKI</sequence>
<dbReference type="Pfam" id="PF07690">
    <property type="entry name" value="MFS_1"/>
    <property type="match status" value="1"/>
</dbReference>
<dbReference type="PANTHER" id="PTHR43791:SF1">
    <property type="entry name" value="ALLANTOATE PERMEASE"/>
    <property type="match status" value="1"/>
</dbReference>
<evidence type="ECO:0000256" key="3">
    <source>
        <dbReference type="ARBA" id="ARBA00022692"/>
    </source>
</evidence>
<protein>
    <submittedName>
        <fullName evidence="9">Allantoate permease</fullName>
    </submittedName>
</protein>
<feature type="transmembrane region" description="Helical" evidence="8">
    <location>
        <begin position="134"/>
        <end position="151"/>
    </location>
</feature>
<feature type="transmembrane region" description="Helical" evidence="8">
    <location>
        <begin position="373"/>
        <end position="392"/>
    </location>
</feature>
<dbReference type="CDD" id="cd17327">
    <property type="entry name" value="MFS_FEN2_like"/>
    <property type="match status" value="1"/>
</dbReference>
<dbReference type="KEGG" id="pic:PICST_48474"/>
<dbReference type="InterPro" id="IPR036259">
    <property type="entry name" value="MFS_trans_sf"/>
</dbReference>
<evidence type="ECO:0000256" key="2">
    <source>
        <dbReference type="ARBA" id="ARBA00022448"/>
    </source>
</evidence>
<dbReference type="HOGENOM" id="CLU_001265_0_5_1"/>
<evidence type="ECO:0000256" key="4">
    <source>
        <dbReference type="ARBA" id="ARBA00022989"/>
    </source>
</evidence>
<dbReference type="FunCoup" id="A3LX97">
    <property type="interactions" value="160"/>
</dbReference>
<dbReference type="Proteomes" id="UP000002258">
    <property type="component" value="Chromosome 6"/>
</dbReference>
<evidence type="ECO:0000256" key="1">
    <source>
        <dbReference type="ARBA" id="ARBA00004141"/>
    </source>
</evidence>
<dbReference type="GO" id="GO:0016020">
    <property type="term" value="C:membrane"/>
    <property type="evidence" value="ECO:0007669"/>
    <property type="project" value="UniProtKB-SubCell"/>
</dbReference>
<name>A3LX97_PICST</name>
<feature type="transmembrane region" description="Helical" evidence="8">
    <location>
        <begin position="157"/>
        <end position="177"/>
    </location>
</feature>
<evidence type="ECO:0000256" key="8">
    <source>
        <dbReference type="SAM" id="Phobius"/>
    </source>
</evidence>
<feature type="transmembrane region" description="Helical" evidence="8">
    <location>
        <begin position="240"/>
        <end position="260"/>
    </location>
</feature>
<feature type="transmembrane region" description="Helical" evidence="8">
    <location>
        <begin position="206"/>
        <end position="228"/>
    </location>
</feature>
<feature type="transmembrane region" description="Helical" evidence="8">
    <location>
        <begin position="102"/>
        <end position="122"/>
    </location>
</feature>
<dbReference type="AlphaFoldDB" id="A3LX97"/>
<dbReference type="FunFam" id="1.20.1250.20:FF:000064">
    <property type="entry name" value="MFS allantoate transporter"/>
    <property type="match status" value="1"/>
</dbReference>
<feature type="compositionally biased region" description="Polar residues" evidence="7">
    <location>
        <begin position="16"/>
        <end position="25"/>
    </location>
</feature>
<evidence type="ECO:0000313" key="10">
    <source>
        <dbReference type="Proteomes" id="UP000002258"/>
    </source>
</evidence>
<feature type="transmembrane region" description="Helical" evidence="8">
    <location>
        <begin position="345"/>
        <end position="366"/>
    </location>
</feature>